<feature type="domain" description="Calcineurin-like phosphoesterase" evidence="1">
    <location>
        <begin position="1"/>
        <end position="228"/>
    </location>
</feature>
<dbReference type="InterPro" id="IPR052963">
    <property type="entry name" value="Pantetheine_PDE"/>
</dbReference>
<keyword evidence="2" id="KW-0378">Hydrolase</keyword>
<evidence type="ECO:0000313" key="3">
    <source>
        <dbReference type="Proteomes" id="UP000218335"/>
    </source>
</evidence>
<reference evidence="2 3" key="1">
    <citation type="journal article" date="2017" name="PLoS ONE">
        <title>Development of a real-time PCR for detection of Staphylococcus pseudintermedius using a novel automated comparison of whole-genome sequences.</title>
        <authorList>
            <person name="Verstappen K.M."/>
            <person name="Huijbregts L."/>
            <person name="Spaninks M."/>
            <person name="Wagenaar J.A."/>
            <person name="Fluit A.C."/>
            <person name="Duim B."/>
        </authorList>
    </citation>
    <scope>NUCLEOTIDE SEQUENCE [LARGE SCALE GENOMIC DNA]</scope>
    <source>
        <strain evidence="2 3">215070706401-1</strain>
    </source>
</reference>
<proteinExistence type="predicted"/>
<organism evidence="2 3">
    <name type="scientific">Staphylococcus delphini</name>
    <dbReference type="NCBI Taxonomy" id="53344"/>
    <lineage>
        <taxon>Bacteria</taxon>
        <taxon>Bacillati</taxon>
        <taxon>Bacillota</taxon>
        <taxon>Bacilli</taxon>
        <taxon>Bacillales</taxon>
        <taxon>Staphylococcaceae</taxon>
        <taxon>Staphylococcus</taxon>
        <taxon>Staphylococcus intermedius group</taxon>
    </lineage>
</organism>
<protein>
    <submittedName>
        <fullName evidence="2">Phosphohydrolase</fullName>
    </submittedName>
</protein>
<dbReference type="PANTHER" id="PTHR36492:SF2">
    <property type="entry name" value="[ACYL-CARRIER-PROTEIN] PHOSPHODIESTERASE PPTH"/>
    <property type="match status" value="1"/>
</dbReference>
<dbReference type="Proteomes" id="UP000218335">
    <property type="component" value="Unassembled WGS sequence"/>
</dbReference>
<sequence>MRIGTIADLHFDRHQQLTMQDYLEAVVRLIDQETLNMLIIAGDISNHHSTTFEFIAQLTSNATIPIYFIPGNHDLWRQSDEHLTTAEILRLYQDHPQCLMGTPVEVGDYVIAGHIGWYDYSFAADRFTYDKLAKGKHYGATWQDKVHTAFGVSDPQLSQCFADEVWQDLSAYADRQVILVTHVVTHPKFTVPTPHRIFDFFNGFLGTSDFKPLYQHFNIPYSVMGHVHFRKRLVDGNTTFLCPCLGYPREWRTADLATELKHALQVIQIPESS</sequence>
<evidence type="ECO:0000313" key="2">
    <source>
        <dbReference type="EMBL" id="PCF55746.1"/>
    </source>
</evidence>
<dbReference type="PANTHER" id="PTHR36492">
    <property type="match status" value="1"/>
</dbReference>
<dbReference type="AlphaFoldDB" id="A0A2A4GYF6"/>
<gene>
    <name evidence="2" type="ORF">B5C08_04600</name>
</gene>
<evidence type="ECO:0000259" key="1">
    <source>
        <dbReference type="Pfam" id="PF00149"/>
    </source>
</evidence>
<name>A0A2A4GYF6_9STAP</name>
<dbReference type="SUPFAM" id="SSF56300">
    <property type="entry name" value="Metallo-dependent phosphatases"/>
    <property type="match status" value="1"/>
</dbReference>
<accession>A0A2A4GYF6</accession>
<dbReference type="GO" id="GO:0016787">
    <property type="term" value="F:hydrolase activity"/>
    <property type="evidence" value="ECO:0007669"/>
    <property type="project" value="UniProtKB-KW"/>
</dbReference>
<dbReference type="InterPro" id="IPR022302">
    <property type="entry name" value="Phosphoesterase_putative"/>
</dbReference>
<dbReference type="EMBL" id="MWUU01000005">
    <property type="protein sequence ID" value="PCF55746.1"/>
    <property type="molecule type" value="Genomic_DNA"/>
</dbReference>
<comment type="caution">
    <text evidence="2">The sequence shown here is derived from an EMBL/GenBank/DDBJ whole genome shotgun (WGS) entry which is preliminary data.</text>
</comment>
<dbReference type="Pfam" id="PF00149">
    <property type="entry name" value="Metallophos"/>
    <property type="match status" value="1"/>
</dbReference>
<dbReference type="Gene3D" id="3.60.21.10">
    <property type="match status" value="1"/>
</dbReference>
<dbReference type="InterPro" id="IPR029052">
    <property type="entry name" value="Metallo-depent_PP-like"/>
</dbReference>
<dbReference type="NCBIfam" id="TIGR03729">
    <property type="entry name" value="acc_ester"/>
    <property type="match status" value="1"/>
</dbReference>
<dbReference type="InterPro" id="IPR004843">
    <property type="entry name" value="Calcineurin-like_PHP"/>
</dbReference>
<dbReference type="RefSeq" id="WP_096591030.1">
    <property type="nucleotide sequence ID" value="NZ_MWRM01000005.1"/>
</dbReference>